<comment type="caution">
    <text evidence="1">The sequence shown here is derived from an EMBL/GenBank/DDBJ whole genome shotgun (WGS) entry which is preliminary data.</text>
</comment>
<organism evidence="1 2">
    <name type="scientific">[Eubacterium] siraeum</name>
    <dbReference type="NCBI Taxonomy" id="39492"/>
    <lineage>
        <taxon>Bacteria</taxon>
        <taxon>Bacillati</taxon>
        <taxon>Bacillota</taxon>
        <taxon>Clostridia</taxon>
        <taxon>Eubacteriales</taxon>
        <taxon>Oscillospiraceae</taxon>
        <taxon>Oscillospiraceae incertae sedis</taxon>
    </lineage>
</organism>
<proteinExistence type="predicted"/>
<reference evidence="1" key="1">
    <citation type="submission" date="2023-01" db="EMBL/GenBank/DDBJ databases">
        <title>Human gut microbiome strain richness.</title>
        <authorList>
            <person name="Chen-Liaw A."/>
        </authorList>
    </citation>
    <scope>NUCLEOTIDE SEQUENCE</scope>
    <source>
        <strain evidence="1">1001283st1_G1_1001283B150217_161031</strain>
    </source>
</reference>
<protein>
    <submittedName>
        <fullName evidence="1">Uncharacterized protein</fullName>
    </submittedName>
</protein>
<dbReference type="Proteomes" id="UP001210809">
    <property type="component" value="Unassembled WGS sequence"/>
</dbReference>
<dbReference type="AlphaFoldDB" id="A0AAW6CX92"/>
<evidence type="ECO:0000313" key="2">
    <source>
        <dbReference type="Proteomes" id="UP001210809"/>
    </source>
</evidence>
<accession>A0AAW6CX92</accession>
<evidence type="ECO:0000313" key="1">
    <source>
        <dbReference type="EMBL" id="MDB8003009.1"/>
    </source>
</evidence>
<dbReference type="EMBL" id="JAQLXW010000003">
    <property type="protein sequence ID" value="MDB8003009.1"/>
    <property type="molecule type" value="Genomic_DNA"/>
</dbReference>
<name>A0AAW6CX92_9FIRM</name>
<gene>
    <name evidence="1" type="ORF">PNE09_02885</name>
</gene>
<sequence>MAEFDFVVDTTPMAETVSSVSNHVTATTAAVVAMQTAVIASEKASAKKICNNVDAGFHSIIRSQLSMKISVAYTEMQAKLALLLEYSKTLRKTRDRMESDFNRVKRQYSQIFKGLDKALANRISQLDKNAVAISGTRQKTILGMFEHHIPEVIVTSGEVDNTKQKIAVSRIKEKTAGSLDNLSGKVSENQLYRSLMDTMLDDSSTEKMTQEYIPVIYSSKQSSLVEDSYVLSLNFPDYLSEQAKNSISLNILNREDLFKDDKKSDFEKSTISDEFQSLISSSAVDRRVAEQMMRLFRQGGC</sequence>